<keyword evidence="1" id="KW-0732">Signal</keyword>
<evidence type="ECO:0000256" key="1">
    <source>
        <dbReference type="ARBA" id="ARBA00022729"/>
    </source>
</evidence>
<dbReference type="RefSeq" id="WP_141349838.1">
    <property type="nucleotide sequence ID" value="NZ_BJNV01000011.1"/>
</dbReference>
<evidence type="ECO:0000313" key="4">
    <source>
        <dbReference type="EMBL" id="GEC94873.1"/>
    </source>
</evidence>
<gene>
    <name evidence="4" type="ORF">ZRA01_09460</name>
</gene>
<protein>
    <submittedName>
        <fullName evidence="4">Amino acid ABC transporter</fullName>
    </submittedName>
</protein>
<reference evidence="4 5" key="1">
    <citation type="submission" date="2019-06" db="EMBL/GenBank/DDBJ databases">
        <title>Whole genome shotgun sequence of Zoogloea ramigera NBRC 15342.</title>
        <authorList>
            <person name="Hosoyama A."/>
            <person name="Uohara A."/>
            <person name="Ohji S."/>
            <person name="Ichikawa N."/>
        </authorList>
    </citation>
    <scope>NUCLEOTIDE SEQUENCE [LARGE SCALE GENOMIC DNA]</scope>
    <source>
        <strain evidence="4 5">NBRC 15342</strain>
    </source>
</reference>
<sequence>MGRVSRRAWLRSVPFALLLAVPGLARADLFGELRARGVLRVAIAGSVPPYNAYRPDGRAEGSDVDIARALARDLGVRLEIVRVINSERVAVLLARRADLVISALSITPERERLIAFSVPYATIGVLIAAPRSLQLSSLLDLKGRRVGVLAGSSNLEHLHQHVPAAKLLAYADHDLLVSAYLAGDFEIMSATESVVAEVNARQPLRPLVEQFRQSEFDLAVAMPKGEKPLRDWINRWIVARLRDQTLMAIHFRHHGRSPVVGH</sequence>
<evidence type="ECO:0000313" key="5">
    <source>
        <dbReference type="Proteomes" id="UP000318422"/>
    </source>
</evidence>
<evidence type="ECO:0000259" key="3">
    <source>
        <dbReference type="SMART" id="SM00079"/>
    </source>
</evidence>
<accession>A0A4Y4CUF6</accession>
<dbReference type="Proteomes" id="UP000318422">
    <property type="component" value="Unassembled WGS sequence"/>
</dbReference>
<dbReference type="Gene3D" id="3.40.190.10">
    <property type="entry name" value="Periplasmic binding protein-like II"/>
    <property type="match status" value="2"/>
</dbReference>
<keyword evidence="5" id="KW-1185">Reference proteome</keyword>
<evidence type="ECO:0000259" key="2">
    <source>
        <dbReference type="SMART" id="SM00062"/>
    </source>
</evidence>
<dbReference type="InterPro" id="IPR001638">
    <property type="entry name" value="Solute-binding_3/MltF_N"/>
</dbReference>
<dbReference type="SMART" id="SM00062">
    <property type="entry name" value="PBPb"/>
    <property type="match status" value="1"/>
</dbReference>
<dbReference type="SMART" id="SM00079">
    <property type="entry name" value="PBPe"/>
    <property type="match status" value="1"/>
</dbReference>
<dbReference type="PANTHER" id="PTHR35936:SF37">
    <property type="entry name" value="AMINO ACID ABC TRANSPORTER SUBSTRATE-BINDING PROTEIN"/>
    <property type="match status" value="1"/>
</dbReference>
<dbReference type="AlphaFoldDB" id="A0A4Y4CUF6"/>
<comment type="caution">
    <text evidence="4">The sequence shown here is derived from an EMBL/GenBank/DDBJ whole genome shotgun (WGS) entry which is preliminary data.</text>
</comment>
<dbReference type="GO" id="GO:0016020">
    <property type="term" value="C:membrane"/>
    <property type="evidence" value="ECO:0007669"/>
    <property type="project" value="InterPro"/>
</dbReference>
<feature type="domain" description="Ionotropic glutamate receptor C-terminal" evidence="3">
    <location>
        <begin position="38"/>
        <end position="253"/>
    </location>
</feature>
<dbReference type="Pfam" id="PF00497">
    <property type="entry name" value="SBP_bac_3"/>
    <property type="match status" value="1"/>
</dbReference>
<dbReference type="SUPFAM" id="SSF53850">
    <property type="entry name" value="Periplasmic binding protein-like II"/>
    <property type="match status" value="1"/>
</dbReference>
<dbReference type="InterPro" id="IPR001320">
    <property type="entry name" value="Iontro_rcpt_C"/>
</dbReference>
<dbReference type="EMBL" id="BJNV01000011">
    <property type="protein sequence ID" value="GEC94873.1"/>
    <property type="molecule type" value="Genomic_DNA"/>
</dbReference>
<proteinExistence type="predicted"/>
<organism evidence="4 5">
    <name type="scientific">Zoogloea ramigera</name>
    <dbReference type="NCBI Taxonomy" id="350"/>
    <lineage>
        <taxon>Bacteria</taxon>
        <taxon>Pseudomonadati</taxon>
        <taxon>Pseudomonadota</taxon>
        <taxon>Betaproteobacteria</taxon>
        <taxon>Rhodocyclales</taxon>
        <taxon>Zoogloeaceae</taxon>
        <taxon>Zoogloea</taxon>
    </lineage>
</organism>
<name>A0A4Y4CUF6_ZOORA</name>
<dbReference type="OrthoDB" id="5363083at2"/>
<feature type="domain" description="Solute-binding protein family 3/N-terminal" evidence="2">
    <location>
        <begin position="38"/>
        <end position="254"/>
    </location>
</feature>
<dbReference type="PANTHER" id="PTHR35936">
    <property type="entry name" value="MEMBRANE-BOUND LYTIC MUREIN TRANSGLYCOSYLASE F"/>
    <property type="match status" value="1"/>
</dbReference>
<dbReference type="GO" id="GO:0015276">
    <property type="term" value="F:ligand-gated monoatomic ion channel activity"/>
    <property type="evidence" value="ECO:0007669"/>
    <property type="project" value="InterPro"/>
</dbReference>